<comment type="caution">
    <text evidence="8">The sequence shown here is derived from an EMBL/GenBank/DDBJ whole genome shotgun (WGS) entry which is preliminary data.</text>
</comment>
<dbReference type="InterPro" id="IPR006885">
    <property type="entry name" value="NADH_UbQ_FeS_4_mit-like"/>
</dbReference>
<dbReference type="Proteomes" id="UP001549291">
    <property type="component" value="Unassembled WGS sequence"/>
</dbReference>
<gene>
    <name evidence="8" type="ORF">ABIF63_001286</name>
</gene>
<keyword evidence="3" id="KW-0679">Respiratory chain</keyword>
<evidence type="ECO:0000256" key="3">
    <source>
        <dbReference type="ARBA" id="ARBA00022660"/>
    </source>
</evidence>
<comment type="subcellular location">
    <subcellularLocation>
        <location evidence="1">Membrane</location>
    </subcellularLocation>
</comment>
<evidence type="ECO:0000256" key="1">
    <source>
        <dbReference type="ARBA" id="ARBA00004370"/>
    </source>
</evidence>
<accession>A0ABV2RKV0</accession>
<evidence type="ECO:0000313" key="9">
    <source>
        <dbReference type="Proteomes" id="UP001549291"/>
    </source>
</evidence>
<keyword evidence="5" id="KW-0249">Electron transport</keyword>
<evidence type="ECO:0008006" key="10">
    <source>
        <dbReference type="Google" id="ProtNLM"/>
    </source>
</evidence>
<dbReference type="InterPro" id="IPR038532">
    <property type="entry name" value="NDUFS4-like_sf"/>
</dbReference>
<name>A0ABV2RKV0_BRAJP</name>
<evidence type="ECO:0000256" key="4">
    <source>
        <dbReference type="ARBA" id="ARBA00022946"/>
    </source>
</evidence>
<keyword evidence="4" id="KW-0809">Transit peptide</keyword>
<keyword evidence="2" id="KW-0813">Transport</keyword>
<dbReference type="Gene3D" id="3.30.160.190">
    <property type="entry name" value="atu1810 like domain"/>
    <property type="match status" value="1"/>
</dbReference>
<reference evidence="8 9" key="1">
    <citation type="submission" date="2024-06" db="EMBL/GenBank/DDBJ databases">
        <title>Genomic Encyclopedia of Type Strains, Phase V (KMG-V): Genome sequencing to study the core and pangenomes of soil and plant-associated prokaryotes.</title>
        <authorList>
            <person name="Whitman W."/>
        </authorList>
    </citation>
    <scope>NUCLEOTIDE SEQUENCE [LARGE SCALE GENOMIC DNA]</scope>
    <source>
        <strain evidence="8 9">USDA 160</strain>
    </source>
</reference>
<evidence type="ECO:0000256" key="7">
    <source>
        <dbReference type="SAM" id="MobiDB-lite"/>
    </source>
</evidence>
<organism evidence="8 9">
    <name type="scientific">Bradyrhizobium japonicum</name>
    <dbReference type="NCBI Taxonomy" id="375"/>
    <lineage>
        <taxon>Bacteria</taxon>
        <taxon>Pseudomonadati</taxon>
        <taxon>Pseudomonadota</taxon>
        <taxon>Alphaproteobacteria</taxon>
        <taxon>Hyphomicrobiales</taxon>
        <taxon>Nitrobacteraceae</taxon>
        <taxon>Bradyrhizobium</taxon>
    </lineage>
</organism>
<keyword evidence="9" id="KW-1185">Reference proteome</keyword>
<evidence type="ECO:0000256" key="6">
    <source>
        <dbReference type="ARBA" id="ARBA00023136"/>
    </source>
</evidence>
<evidence type="ECO:0000256" key="2">
    <source>
        <dbReference type="ARBA" id="ARBA00022448"/>
    </source>
</evidence>
<proteinExistence type="predicted"/>
<evidence type="ECO:0000256" key="5">
    <source>
        <dbReference type="ARBA" id="ARBA00022982"/>
    </source>
</evidence>
<evidence type="ECO:0000313" key="8">
    <source>
        <dbReference type="EMBL" id="MET4717180.1"/>
    </source>
</evidence>
<dbReference type="Pfam" id="PF04800">
    <property type="entry name" value="NDUS4"/>
    <property type="match status" value="1"/>
</dbReference>
<feature type="region of interest" description="Disordered" evidence="7">
    <location>
        <begin position="102"/>
        <end position="124"/>
    </location>
</feature>
<protein>
    <recommendedName>
        <fullName evidence="10">ETC complex I subunit</fullName>
    </recommendedName>
</protein>
<sequence length="124" mass="13493">MNVTPLSAHSDFTARRPVPEPVVTKSVFPADAQAVIYKPTPSPMTSGRARAQRWTLRFERRSAPYIEPLMGWTGDDDPLSQVELSVPVRRSRHRICAPPRSAILSGGLAGAGGEAAPDFGQSRR</sequence>
<keyword evidence="6" id="KW-0472">Membrane</keyword>
<dbReference type="EMBL" id="JBEPTQ010000002">
    <property type="protein sequence ID" value="MET4717180.1"/>
    <property type="molecule type" value="Genomic_DNA"/>
</dbReference>